<dbReference type="EMBL" id="JAODUO010001198">
    <property type="protein sequence ID" value="KAK2169236.1"/>
    <property type="molecule type" value="Genomic_DNA"/>
</dbReference>
<organism evidence="1 2">
    <name type="scientific">Ridgeia piscesae</name>
    <name type="common">Tubeworm</name>
    <dbReference type="NCBI Taxonomy" id="27915"/>
    <lineage>
        <taxon>Eukaryota</taxon>
        <taxon>Metazoa</taxon>
        <taxon>Spiralia</taxon>
        <taxon>Lophotrochozoa</taxon>
        <taxon>Annelida</taxon>
        <taxon>Polychaeta</taxon>
        <taxon>Sedentaria</taxon>
        <taxon>Canalipalpata</taxon>
        <taxon>Sabellida</taxon>
        <taxon>Siboglinidae</taxon>
        <taxon>Ridgeia</taxon>
    </lineage>
</organism>
<sequence length="160" mass="17719">MYNVVDENNYDFIVFQFHIAMHCYRAGHVDKGVVTWYTINLMPCLGISNQSWHRVGVVVRAVLASVYVDGTLLTTLEPFHTARGQVGIMAARGLHATVYFWPPDLKSKDLDYVSPSDVSTVCGSSQVYNFTQFLALDAIALQDNISDVCRIVMPGTVAGL</sequence>
<gene>
    <name evidence="1" type="ORF">NP493_1199g01000</name>
</gene>
<accession>A0AAD9KDH3</accession>
<evidence type="ECO:0000313" key="2">
    <source>
        <dbReference type="Proteomes" id="UP001209878"/>
    </source>
</evidence>
<dbReference type="Gene3D" id="2.60.120.560">
    <property type="entry name" value="Exo-inulinase, domain 1"/>
    <property type="match status" value="1"/>
</dbReference>
<evidence type="ECO:0000313" key="1">
    <source>
        <dbReference type="EMBL" id="KAK2169236.1"/>
    </source>
</evidence>
<reference evidence="1" key="1">
    <citation type="journal article" date="2023" name="Mol. Biol. Evol.">
        <title>Third-Generation Sequencing Reveals the Adaptive Role of the Epigenome in Three Deep-Sea Polychaetes.</title>
        <authorList>
            <person name="Perez M."/>
            <person name="Aroh O."/>
            <person name="Sun Y."/>
            <person name="Lan Y."/>
            <person name="Juniper S.K."/>
            <person name="Young C.R."/>
            <person name="Angers B."/>
            <person name="Qian P.Y."/>
        </authorList>
    </citation>
    <scope>NUCLEOTIDE SEQUENCE</scope>
    <source>
        <strain evidence="1">R07B-5</strain>
    </source>
</reference>
<protein>
    <submittedName>
        <fullName evidence="1">Uncharacterized protein</fullName>
    </submittedName>
</protein>
<proteinExistence type="predicted"/>
<dbReference type="AlphaFoldDB" id="A0AAD9KDH3"/>
<keyword evidence="2" id="KW-1185">Reference proteome</keyword>
<name>A0AAD9KDH3_RIDPI</name>
<comment type="caution">
    <text evidence="1">The sequence shown here is derived from an EMBL/GenBank/DDBJ whole genome shotgun (WGS) entry which is preliminary data.</text>
</comment>
<dbReference type="Proteomes" id="UP001209878">
    <property type="component" value="Unassembled WGS sequence"/>
</dbReference>